<dbReference type="Gene3D" id="3.40.50.720">
    <property type="entry name" value="NAD(P)-binding Rossmann-like Domain"/>
    <property type="match status" value="1"/>
</dbReference>
<dbReference type="InterPro" id="IPR036291">
    <property type="entry name" value="NAD(P)-bd_dom_sf"/>
</dbReference>
<proteinExistence type="predicted"/>
<dbReference type="Proteomes" id="UP000217720">
    <property type="component" value="Unassembled WGS sequence"/>
</dbReference>
<feature type="domain" description="Enoyl reductase (ER)" evidence="1">
    <location>
        <begin position="11"/>
        <end position="319"/>
    </location>
</feature>
<name>A0A2A3ZBV2_BREAU</name>
<dbReference type="InterPro" id="IPR011032">
    <property type="entry name" value="GroES-like_sf"/>
</dbReference>
<dbReference type="InterPro" id="IPR020843">
    <property type="entry name" value="ER"/>
</dbReference>
<dbReference type="InterPro" id="IPR013154">
    <property type="entry name" value="ADH-like_N"/>
</dbReference>
<dbReference type="SUPFAM" id="SSF51735">
    <property type="entry name" value="NAD(P)-binding Rossmann-fold domains"/>
    <property type="match status" value="1"/>
</dbReference>
<evidence type="ECO:0000259" key="1">
    <source>
        <dbReference type="SMART" id="SM00829"/>
    </source>
</evidence>
<gene>
    <name evidence="2" type="ORF">CIK62_15725</name>
</gene>
<evidence type="ECO:0000313" key="3">
    <source>
        <dbReference type="Proteomes" id="UP000217720"/>
    </source>
</evidence>
<dbReference type="EMBL" id="NRGO01000020">
    <property type="protein sequence ID" value="PCC49019.1"/>
    <property type="molecule type" value="Genomic_DNA"/>
</dbReference>
<dbReference type="RefSeq" id="WP_096161060.1">
    <property type="nucleotide sequence ID" value="NZ_NRGO01000020.1"/>
</dbReference>
<comment type="caution">
    <text evidence="2">The sequence shown here is derived from an EMBL/GenBank/DDBJ whole genome shotgun (WGS) entry which is preliminary data.</text>
</comment>
<dbReference type="Gene3D" id="3.90.180.10">
    <property type="entry name" value="Medium-chain alcohol dehydrogenases, catalytic domain"/>
    <property type="match status" value="1"/>
</dbReference>
<dbReference type="PANTHER" id="PTHR43677">
    <property type="entry name" value="SHORT-CHAIN DEHYDROGENASE/REDUCTASE"/>
    <property type="match status" value="1"/>
</dbReference>
<dbReference type="GO" id="GO:0016491">
    <property type="term" value="F:oxidoreductase activity"/>
    <property type="evidence" value="ECO:0007669"/>
    <property type="project" value="InterPro"/>
</dbReference>
<dbReference type="InterPro" id="IPR013149">
    <property type="entry name" value="ADH-like_C"/>
</dbReference>
<dbReference type="PANTHER" id="PTHR43677:SF4">
    <property type="entry name" value="QUINONE OXIDOREDUCTASE-LIKE PROTEIN 2"/>
    <property type="match status" value="1"/>
</dbReference>
<accession>A0A2A3ZBV2</accession>
<dbReference type="Pfam" id="PF08240">
    <property type="entry name" value="ADH_N"/>
    <property type="match status" value="1"/>
</dbReference>
<dbReference type="InterPro" id="IPR051397">
    <property type="entry name" value="Zn-ADH-like_protein"/>
</dbReference>
<dbReference type="SUPFAM" id="SSF50129">
    <property type="entry name" value="GroES-like"/>
    <property type="match status" value="1"/>
</dbReference>
<dbReference type="AlphaFoldDB" id="A0A2A3ZBV2"/>
<sequence length="333" mass="34158">MKAVQLNATDGPSALGLADVEAPTAEPGTVLIDVAYAGVTFPELLQSRGQYQMQPPLPYTMGSEVAGMVREVGEGVTGFAVGDRVLGVAGTGGYAEIMAVPAASVLPLPETVSLQAGAGMPMNLLTADFALRVRGNLEAGQSVLIHGAAGGLGSALVQVALAYGAEVVAVVSTEEKAETVTNLGAQHVVFADGFKDSVKKTFPRGVDLVADPVGGDRFTDSLRCLSTFGTLLVLGFTAGQIPEVKVNRLLLGNIAVAGVGWGAALAGRPGMVAKQWETLWPHLSAGVLNPSIHAVLPMQEAGKALEIIDSRSVRGKVLLDVNGDENDPAASAR</sequence>
<protein>
    <submittedName>
        <fullName evidence="2">NADPH:quinone oxidoreductase</fullName>
    </submittedName>
</protein>
<dbReference type="SMART" id="SM00829">
    <property type="entry name" value="PKS_ER"/>
    <property type="match status" value="1"/>
</dbReference>
<organism evidence="2 3">
    <name type="scientific">Brevibacterium aurantiacum</name>
    <dbReference type="NCBI Taxonomy" id="273384"/>
    <lineage>
        <taxon>Bacteria</taxon>
        <taxon>Bacillati</taxon>
        <taxon>Actinomycetota</taxon>
        <taxon>Actinomycetes</taxon>
        <taxon>Micrococcales</taxon>
        <taxon>Brevibacteriaceae</taxon>
        <taxon>Brevibacterium</taxon>
    </lineage>
</organism>
<dbReference type="CDD" id="cd08241">
    <property type="entry name" value="QOR1"/>
    <property type="match status" value="1"/>
</dbReference>
<dbReference type="Pfam" id="PF00107">
    <property type="entry name" value="ADH_zinc_N"/>
    <property type="match status" value="1"/>
</dbReference>
<reference evidence="2 3" key="1">
    <citation type="journal article" date="2017" name="Elife">
        <title>Extensive horizontal gene transfer in cheese-associated bacteria.</title>
        <authorList>
            <person name="Bonham K.S."/>
            <person name="Wolfe B.E."/>
            <person name="Dutton R.J."/>
        </authorList>
    </citation>
    <scope>NUCLEOTIDE SEQUENCE [LARGE SCALE GENOMIC DNA]</scope>
    <source>
        <strain evidence="2 3">900_6</strain>
    </source>
</reference>
<evidence type="ECO:0000313" key="2">
    <source>
        <dbReference type="EMBL" id="PCC49019.1"/>
    </source>
</evidence>